<organism evidence="3 4">
    <name type="scientific">Roseateles rivi</name>
    <dbReference type="NCBI Taxonomy" id="3299028"/>
    <lineage>
        <taxon>Bacteria</taxon>
        <taxon>Pseudomonadati</taxon>
        <taxon>Pseudomonadota</taxon>
        <taxon>Betaproteobacteria</taxon>
        <taxon>Burkholderiales</taxon>
        <taxon>Sphaerotilaceae</taxon>
        <taxon>Roseateles</taxon>
    </lineage>
</organism>
<dbReference type="InterPro" id="IPR050248">
    <property type="entry name" value="Polysacc_deacetylase_ArnD"/>
</dbReference>
<evidence type="ECO:0000313" key="4">
    <source>
        <dbReference type="Proteomes" id="UP001606099"/>
    </source>
</evidence>
<feature type="domain" description="NodB homology" evidence="2">
    <location>
        <begin position="34"/>
        <end position="251"/>
    </location>
</feature>
<proteinExistence type="predicted"/>
<dbReference type="CDD" id="cd10917">
    <property type="entry name" value="CE4_NodB_like_6s_7s"/>
    <property type="match status" value="1"/>
</dbReference>
<dbReference type="Gene3D" id="3.20.20.370">
    <property type="entry name" value="Glycoside hydrolase/deacetylase"/>
    <property type="match status" value="1"/>
</dbReference>
<keyword evidence="1" id="KW-0732">Signal</keyword>
<gene>
    <name evidence="3" type="ORF">ACG0Z6_09635</name>
</gene>
<dbReference type="RefSeq" id="WP_394460782.1">
    <property type="nucleotide sequence ID" value="NZ_JBIGHZ010000003.1"/>
</dbReference>
<dbReference type="PROSITE" id="PS51677">
    <property type="entry name" value="NODB"/>
    <property type="match status" value="1"/>
</dbReference>
<keyword evidence="4" id="KW-1185">Reference proteome</keyword>
<dbReference type="PANTHER" id="PTHR10587">
    <property type="entry name" value="GLYCOSYL TRANSFERASE-RELATED"/>
    <property type="match status" value="1"/>
</dbReference>
<accession>A0ABW7FW07</accession>
<dbReference type="InterPro" id="IPR011330">
    <property type="entry name" value="Glyco_hydro/deAcase_b/a-brl"/>
</dbReference>
<dbReference type="EMBL" id="JBIGHZ010000003">
    <property type="protein sequence ID" value="MFG6448500.1"/>
    <property type="molecule type" value="Genomic_DNA"/>
</dbReference>
<name>A0ABW7FW07_9BURK</name>
<evidence type="ECO:0000256" key="1">
    <source>
        <dbReference type="SAM" id="SignalP"/>
    </source>
</evidence>
<sequence length="276" mass="30175">MCLAFERLRLPLLALAAVCALLPAQAAKPLACAKPLYLTLDTGHMGVAPLVADVLKRQQVRATFFLASEPTQDGGSSLDEHWAAWWRARAAEGHDFGSHTWHHDAWQADLPDGSFRLRRAAGQQTPQTVTLSAQAYCEALRAPAKRFEQMTGRPMAPIFRAPAGRTSPALLAAAQACGFKHVGWSDAGFLGDELPTARASNAQLLQRSLKRIRSGDILMAHLGIWSRQPAWAPEVLEPLIVGLKAQGFCFAPLREHPDYAAWMQQPLRTATTVSKE</sequence>
<evidence type="ECO:0000313" key="3">
    <source>
        <dbReference type="EMBL" id="MFG6448500.1"/>
    </source>
</evidence>
<feature type="signal peptide" evidence="1">
    <location>
        <begin position="1"/>
        <end position="26"/>
    </location>
</feature>
<comment type="caution">
    <text evidence="3">The sequence shown here is derived from an EMBL/GenBank/DDBJ whole genome shotgun (WGS) entry which is preliminary data.</text>
</comment>
<dbReference type="InterPro" id="IPR002509">
    <property type="entry name" value="NODB_dom"/>
</dbReference>
<dbReference type="PANTHER" id="PTHR10587:SF137">
    <property type="entry name" value="4-DEOXY-4-FORMAMIDO-L-ARABINOSE-PHOSPHOUNDECAPRENOL DEFORMYLASE ARND-RELATED"/>
    <property type="match status" value="1"/>
</dbReference>
<protein>
    <submittedName>
        <fullName evidence="3">Polysaccharide deacetylase family protein</fullName>
    </submittedName>
</protein>
<dbReference type="Pfam" id="PF01522">
    <property type="entry name" value="Polysacc_deac_1"/>
    <property type="match status" value="1"/>
</dbReference>
<dbReference type="Proteomes" id="UP001606099">
    <property type="component" value="Unassembled WGS sequence"/>
</dbReference>
<dbReference type="SUPFAM" id="SSF88713">
    <property type="entry name" value="Glycoside hydrolase/deacetylase"/>
    <property type="match status" value="1"/>
</dbReference>
<evidence type="ECO:0000259" key="2">
    <source>
        <dbReference type="PROSITE" id="PS51677"/>
    </source>
</evidence>
<feature type="chain" id="PRO_5046716516" evidence="1">
    <location>
        <begin position="27"/>
        <end position="276"/>
    </location>
</feature>
<reference evidence="3 4" key="1">
    <citation type="submission" date="2024-08" db="EMBL/GenBank/DDBJ databases">
        <authorList>
            <person name="Lu H."/>
        </authorList>
    </citation>
    <scope>NUCLEOTIDE SEQUENCE [LARGE SCALE GENOMIC DNA]</scope>
    <source>
        <strain evidence="3 4">BYS180W</strain>
    </source>
</reference>